<dbReference type="EMBL" id="APQU01000020">
    <property type="protein sequence ID" value="ENW28067.1"/>
    <property type="molecule type" value="Genomic_DNA"/>
</dbReference>
<dbReference type="AlphaFoldDB" id="N9FZK8"/>
<evidence type="ECO:0000313" key="3">
    <source>
        <dbReference type="Proteomes" id="UP000018416"/>
    </source>
</evidence>
<dbReference type="InterPro" id="IPR011990">
    <property type="entry name" value="TPR-like_helical_dom_sf"/>
</dbReference>
<gene>
    <name evidence="2" type="ORF">F923_02837</name>
</gene>
<evidence type="ECO:0000313" key="2">
    <source>
        <dbReference type="EMBL" id="ENW28067.1"/>
    </source>
</evidence>
<evidence type="ECO:0000256" key="1">
    <source>
        <dbReference type="PROSITE-ProRule" id="PRU00339"/>
    </source>
</evidence>
<dbReference type="HOGENOM" id="CLU_035715_0_0_6"/>
<protein>
    <submittedName>
        <fullName evidence="2">Uncharacterized protein</fullName>
    </submittedName>
</protein>
<dbReference type="SMART" id="SM00028">
    <property type="entry name" value="TPR"/>
    <property type="match status" value="2"/>
</dbReference>
<dbReference type="SUPFAM" id="SSF48452">
    <property type="entry name" value="TPR-like"/>
    <property type="match status" value="1"/>
</dbReference>
<keyword evidence="1" id="KW-0802">TPR repeat</keyword>
<accession>N9FZK8</accession>
<dbReference type="InterPro" id="IPR019734">
    <property type="entry name" value="TPR_rpt"/>
</dbReference>
<organism evidence="2 3">
    <name type="scientific">Acinetobacter lwoffii NIPH 478</name>
    <dbReference type="NCBI Taxonomy" id="1217668"/>
    <lineage>
        <taxon>Bacteria</taxon>
        <taxon>Pseudomonadati</taxon>
        <taxon>Pseudomonadota</taxon>
        <taxon>Gammaproteobacteria</taxon>
        <taxon>Moraxellales</taxon>
        <taxon>Moraxellaceae</taxon>
        <taxon>Acinetobacter</taxon>
    </lineage>
</organism>
<sequence length="467" mass="51891">MQKFSSLIYFFNGVVMHHILKGTLISALFSVSVTSQAAVFSSYNEEGSFFRSHLNSALSENLITQFKDKADSKDGVLYLLEQARLLQVNHQYEESRDYYKQAFTLLEKQKNRAKISVSRMGFKALAMVSNDSVVPYLVPAHEQVLAHISQAKNYIFLKDLEAAAVEMRVAQGLQREIELLHQKELEKKKDKVAKNTEAEKNLSVLDEAFVGLDPIAGKIKNSYQNAYAFYMAANLWETLGEYNDALVDYKKAYELQPDKQISEDVKRLDQLVTQHKKGSVPVIVFIEQGIVPQKVENKIDVPTPGGLINIAFATYEPSTYVIPTSLKVKVNNKALQDSYVISDIGALAVKDLKEKIMANVSSQVLRATAKYAAQKELGNQFGVFGQLAGNVLNMATERADLRGWSTLPSNAQIARLNLTPGKHNLQLSSGSVSSSPVTLDVKANQTVFVYAHHVNDKITASVSTIPH</sequence>
<reference evidence="2 3" key="1">
    <citation type="submission" date="2013-02" db="EMBL/GenBank/DDBJ databases">
        <title>The Genome Sequence of Acinetobacter lwoffii NIPH 478.</title>
        <authorList>
            <consortium name="The Broad Institute Genome Sequencing Platform"/>
            <consortium name="The Broad Institute Genome Sequencing Center for Infectious Disease"/>
            <person name="Cerqueira G."/>
            <person name="Feldgarden M."/>
            <person name="Courvalin P."/>
            <person name="Perichon B."/>
            <person name="Grillot-Courvalin C."/>
            <person name="Clermont D."/>
            <person name="Rocha E."/>
            <person name="Yoon E.-J."/>
            <person name="Nemec A."/>
            <person name="Walker B."/>
            <person name="Young S.K."/>
            <person name="Zeng Q."/>
            <person name="Gargeya S."/>
            <person name="Fitzgerald M."/>
            <person name="Haas B."/>
            <person name="Abouelleil A."/>
            <person name="Alvarado L."/>
            <person name="Arachchi H.M."/>
            <person name="Berlin A.M."/>
            <person name="Chapman S.B."/>
            <person name="Dewar J."/>
            <person name="Goldberg J."/>
            <person name="Griggs A."/>
            <person name="Gujja S."/>
            <person name="Hansen M."/>
            <person name="Howarth C."/>
            <person name="Imamovic A."/>
            <person name="Larimer J."/>
            <person name="McCowan C."/>
            <person name="Murphy C."/>
            <person name="Neiman D."/>
            <person name="Pearson M."/>
            <person name="Priest M."/>
            <person name="Roberts A."/>
            <person name="Saif S."/>
            <person name="Shea T."/>
            <person name="Sisk P."/>
            <person name="Sykes S."/>
            <person name="Wortman J."/>
            <person name="Nusbaum C."/>
            <person name="Birren B."/>
        </authorList>
    </citation>
    <scope>NUCLEOTIDE SEQUENCE [LARGE SCALE GENOMIC DNA]</scope>
    <source>
        <strain evidence="2 3">NIPH 478</strain>
    </source>
</reference>
<proteinExistence type="predicted"/>
<feature type="repeat" description="TPR" evidence="1">
    <location>
        <begin position="226"/>
        <end position="259"/>
    </location>
</feature>
<dbReference type="PROSITE" id="PS50005">
    <property type="entry name" value="TPR"/>
    <property type="match status" value="1"/>
</dbReference>
<name>N9FZK8_ACILW</name>
<dbReference type="Proteomes" id="UP000018416">
    <property type="component" value="Unassembled WGS sequence"/>
</dbReference>
<dbReference type="Gene3D" id="1.25.40.10">
    <property type="entry name" value="Tetratricopeptide repeat domain"/>
    <property type="match status" value="1"/>
</dbReference>
<dbReference type="PROSITE" id="PS50293">
    <property type="entry name" value="TPR_REGION"/>
    <property type="match status" value="1"/>
</dbReference>
<comment type="caution">
    <text evidence="2">The sequence shown here is derived from an EMBL/GenBank/DDBJ whole genome shotgun (WGS) entry which is preliminary data.</text>
</comment>
<dbReference type="PATRIC" id="fig|1217668.3.peg.2776"/>